<evidence type="ECO:0000313" key="1">
    <source>
        <dbReference type="EMBL" id="KIM20940.1"/>
    </source>
</evidence>
<keyword evidence="2" id="KW-1185">Reference proteome</keyword>
<protein>
    <submittedName>
        <fullName evidence="1">Uncharacterized protein</fullName>
    </submittedName>
</protein>
<accession>A0A0C3A8H2</accession>
<gene>
    <name evidence="1" type="ORF">M408DRAFT_118139</name>
</gene>
<dbReference type="AlphaFoldDB" id="A0A0C3A8H2"/>
<dbReference type="HOGENOM" id="CLU_2159961_0_0_1"/>
<proteinExistence type="predicted"/>
<evidence type="ECO:0000313" key="2">
    <source>
        <dbReference type="Proteomes" id="UP000054097"/>
    </source>
</evidence>
<dbReference type="Proteomes" id="UP000054097">
    <property type="component" value="Unassembled WGS sequence"/>
</dbReference>
<dbReference type="EMBL" id="KN824400">
    <property type="protein sequence ID" value="KIM20940.1"/>
    <property type="molecule type" value="Genomic_DNA"/>
</dbReference>
<organism evidence="1 2">
    <name type="scientific">Serendipita vermifera MAFF 305830</name>
    <dbReference type="NCBI Taxonomy" id="933852"/>
    <lineage>
        <taxon>Eukaryota</taxon>
        <taxon>Fungi</taxon>
        <taxon>Dikarya</taxon>
        <taxon>Basidiomycota</taxon>
        <taxon>Agaricomycotina</taxon>
        <taxon>Agaricomycetes</taxon>
        <taxon>Sebacinales</taxon>
        <taxon>Serendipitaceae</taxon>
        <taxon>Serendipita</taxon>
    </lineage>
</organism>
<reference evidence="2" key="2">
    <citation type="submission" date="2015-01" db="EMBL/GenBank/DDBJ databases">
        <title>Evolutionary Origins and Diversification of the Mycorrhizal Mutualists.</title>
        <authorList>
            <consortium name="DOE Joint Genome Institute"/>
            <consortium name="Mycorrhizal Genomics Consortium"/>
            <person name="Kohler A."/>
            <person name="Kuo A."/>
            <person name="Nagy L.G."/>
            <person name="Floudas D."/>
            <person name="Copeland A."/>
            <person name="Barry K.W."/>
            <person name="Cichocki N."/>
            <person name="Veneault-Fourrey C."/>
            <person name="LaButti K."/>
            <person name="Lindquist E.A."/>
            <person name="Lipzen A."/>
            <person name="Lundell T."/>
            <person name="Morin E."/>
            <person name="Murat C."/>
            <person name="Riley R."/>
            <person name="Ohm R."/>
            <person name="Sun H."/>
            <person name="Tunlid A."/>
            <person name="Henrissat B."/>
            <person name="Grigoriev I.V."/>
            <person name="Hibbett D.S."/>
            <person name="Martin F."/>
        </authorList>
    </citation>
    <scope>NUCLEOTIDE SEQUENCE [LARGE SCALE GENOMIC DNA]</scope>
    <source>
        <strain evidence="2">MAFF 305830</strain>
    </source>
</reference>
<sequence>MDSTRAKSVGHQILSRYSSFPHTHPDYNLTRIRARILGKFVEGTSCENQAFIIIHQLERLESPVVTTTARNARVLGREKDYSNALSYFEVIFLYLSTIHNRLSARVQLLSW</sequence>
<name>A0A0C3A8H2_SERVB</name>
<reference evidence="1 2" key="1">
    <citation type="submission" date="2014-04" db="EMBL/GenBank/DDBJ databases">
        <authorList>
            <consortium name="DOE Joint Genome Institute"/>
            <person name="Kuo A."/>
            <person name="Zuccaro A."/>
            <person name="Kohler A."/>
            <person name="Nagy L.G."/>
            <person name="Floudas D."/>
            <person name="Copeland A."/>
            <person name="Barry K.W."/>
            <person name="Cichocki N."/>
            <person name="Veneault-Fourrey C."/>
            <person name="LaButti K."/>
            <person name="Lindquist E.A."/>
            <person name="Lipzen A."/>
            <person name="Lundell T."/>
            <person name="Morin E."/>
            <person name="Murat C."/>
            <person name="Sun H."/>
            <person name="Tunlid A."/>
            <person name="Henrissat B."/>
            <person name="Grigoriev I.V."/>
            <person name="Hibbett D.S."/>
            <person name="Martin F."/>
            <person name="Nordberg H.P."/>
            <person name="Cantor M.N."/>
            <person name="Hua S.X."/>
        </authorList>
    </citation>
    <scope>NUCLEOTIDE SEQUENCE [LARGE SCALE GENOMIC DNA]</scope>
    <source>
        <strain evidence="1 2">MAFF 305830</strain>
    </source>
</reference>